<dbReference type="PIRSF" id="PIRSF006268">
    <property type="entry name" value="ApbE"/>
    <property type="match status" value="1"/>
</dbReference>
<keyword evidence="4 10" id="KW-0808">Transferase</keyword>
<sequence length="335" mass="35690">MLRSVLFLVPALFASWQFAAAAPPLQRYESVRPLMGTAAMIIVYAPTQEKAEEGINAAFAEMNRQNGILSDYEADSEVTRLGRASPGKMKIGPELWDVLAYSETVSDATGGAFDVTVGPLTKAWRRMRRRQEIDSQAIAELLPAVGYQKLKLDPATHTAEVIAGDMRIDLGGVAKGSIIDAGLRKLAEYGLKQALVDAGGDMAIGDPPPSSDGWKISVAQSKQEGAEVMLVELANCGVATSGDAYQFVEIDGKRYSHILDPHTGYGVTTSRTVTVFAPTAMQADAWASAISVLGPTKGFAALSQQANHAAAVTTLQDEALVVEKTPNLDAWITAH</sequence>
<dbReference type="AlphaFoldDB" id="A0A9X1MH33"/>
<gene>
    <name evidence="13" type="ORF">LOC68_01010</name>
</gene>
<dbReference type="RefSeq" id="WP_230214530.1">
    <property type="nucleotide sequence ID" value="NZ_JAJKFT010000002.1"/>
</dbReference>
<feature type="signal peptide" evidence="12">
    <location>
        <begin position="1"/>
        <end position="21"/>
    </location>
</feature>
<dbReference type="GO" id="GO:0016740">
    <property type="term" value="F:transferase activity"/>
    <property type="evidence" value="ECO:0007669"/>
    <property type="project" value="UniProtKB-UniRule"/>
</dbReference>
<keyword evidence="14" id="KW-1185">Reference proteome</keyword>
<dbReference type="InterPro" id="IPR003374">
    <property type="entry name" value="ApbE-like_sf"/>
</dbReference>
<dbReference type="EMBL" id="JAJKFT010000002">
    <property type="protein sequence ID" value="MCC9626973.1"/>
    <property type="molecule type" value="Genomic_DNA"/>
</dbReference>
<keyword evidence="3 10" id="KW-0285">Flavoprotein</keyword>
<keyword evidence="12" id="KW-0732">Signal</keyword>
<evidence type="ECO:0000256" key="9">
    <source>
        <dbReference type="ARBA" id="ARBA00048540"/>
    </source>
</evidence>
<dbReference type="PANTHER" id="PTHR30040">
    <property type="entry name" value="THIAMINE BIOSYNTHESIS LIPOPROTEIN APBE"/>
    <property type="match status" value="1"/>
</dbReference>
<evidence type="ECO:0000313" key="13">
    <source>
        <dbReference type="EMBL" id="MCC9626973.1"/>
    </source>
</evidence>
<evidence type="ECO:0000256" key="5">
    <source>
        <dbReference type="ARBA" id="ARBA00022723"/>
    </source>
</evidence>
<dbReference type="GO" id="GO:0046872">
    <property type="term" value="F:metal ion binding"/>
    <property type="evidence" value="ECO:0007669"/>
    <property type="project" value="UniProtKB-UniRule"/>
</dbReference>
<evidence type="ECO:0000256" key="10">
    <source>
        <dbReference type="PIRNR" id="PIRNR006268"/>
    </source>
</evidence>
<evidence type="ECO:0000256" key="2">
    <source>
        <dbReference type="ARBA" id="ARBA00016337"/>
    </source>
</evidence>
<evidence type="ECO:0000256" key="11">
    <source>
        <dbReference type="PIRSR" id="PIRSR006268-2"/>
    </source>
</evidence>
<comment type="similarity">
    <text evidence="10">Belongs to the ApbE family.</text>
</comment>
<feature type="binding site" evidence="11">
    <location>
        <position position="288"/>
    </location>
    <ligand>
        <name>Mg(2+)</name>
        <dbReference type="ChEBI" id="CHEBI:18420"/>
    </ligand>
</feature>
<dbReference type="SUPFAM" id="SSF143631">
    <property type="entry name" value="ApbE-like"/>
    <property type="match status" value="1"/>
</dbReference>
<proteinExistence type="inferred from homology"/>
<evidence type="ECO:0000256" key="4">
    <source>
        <dbReference type="ARBA" id="ARBA00022679"/>
    </source>
</evidence>
<evidence type="ECO:0000313" key="14">
    <source>
        <dbReference type="Proteomes" id="UP001139103"/>
    </source>
</evidence>
<comment type="catalytic activity">
    <reaction evidence="9 10">
        <text>L-threonyl-[protein] + FAD = FMN-L-threonyl-[protein] + AMP + H(+)</text>
        <dbReference type="Rhea" id="RHEA:36847"/>
        <dbReference type="Rhea" id="RHEA-COMP:11060"/>
        <dbReference type="Rhea" id="RHEA-COMP:11061"/>
        <dbReference type="ChEBI" id="CHEBI:15378"/>
        <dbReference type="ChEBI" id="CHEBI:30013"/>
        <dbReference type="ChEBI" id="CHEBI:57692"/>
        <dbReference type="ChEBI" id="CHEBI:74257"/>
        <dbReference type="ChEBI" id="CHEBI:456215"/>
        <dbReference type="EC" id="2.7.1.180"/>
    </reaction>
</comment>
<feature type="binding site" evidence="11">
    <location>
        <position position="284"/>
    </location>
    <ligand>
        <name>Mg(2+)</name>
        <dbReference type="ChEBI" id="CHEBI:18420"/>
    </ligand>
</feature>
<keyword evidence="5 10" id="KW-0479">Metal-binding</keyword>
<evidence type="ECO:0000256" key="7">
    <source>
        <dbReference type="ARBA" id="ARBA00022842"/>
    </source>
</evidence>
<reference evidence="13" key="1">
    <citation type="submission" date="2021-11" db="EMBL/GenBank/DDBJ databases">
        <title>Genome sequence.</title>
        <authorList>
            <person name="Sun Q."/>
        </authorList>
    </citation>
    <scope>NUCLEOTIDE SEQUENCE</scope>
    <source>
        <strain evidence="13">JC732</strain>
    </source>
</reference>
<evidence type="ECO:0000256" key="1">
    <source>
        <dbReference type="ARBA" id="ARBA00011955"/>
    </source>
</evidence>
<dbReference type="Gene3D" id="3.10.520.10">
    <property type="entry name" value="ApbE-like domains"/>
    <property type="match status" value="1"/>
</dbReference>
<dbReference type="Pfam" id="PF02424">
    <property type="entry name" value="ApbE"/>
    <property type="match status" value="1"/>
</dbReference>
<dbReference type="Proteomes" id="UP001139103">
    <property type="component" value="Unassembled WGS sequence"/>
</dbReference>
<evidence type="ECO:0000256" key="3">
    <source>
        <dbReference type="ARBA" id="ARBA00022630"/>
    </source>
</evidence>
<organism evidence="13 14">
    <name type="scientific">Blastopirellula sediminis</name>
    <dbReference type="NCBI Taxonomy" id="2894196"/>
    <lineage>
        <taxon>Bacteria</taxon>
        <taxon>Pseudomonadati</taxon>
        <taxon>Planctomycetota</taxon>
        <taxon>Planctomycetia</taxon>
        <taxon>Pirellulales</taxon>
        <taxon>Pirellulaceae</taxon>
        <taxon>Blastopirellula</taxon>
    </lineage>
</organism>
<dbReference type="EC" id="2.7.1.180" evidence="1 10"/>
<name>A0A9X1MH33_9BACT</name>
<feature type="binding site" evidence="11">
    <location>
        <position position="172"/>
    </location>
    <ligand>
        <name>Mg(2+)</name>
        <dbReference type="ChEBI" id="CHEBI:18420"/>
    </ligand>
</feature>
<keyword evidence="7 10" id="KW-0460">Magnesium</keyword>
<feature type="chain" id="PRO_5040950329" description="FAD:protein FMN transferase" evidence="12">
    <location>
        <begin position="22"/>
        <end position="335"/>
    </location>
</feature>
<dbReference type="PANTHER" id="PTHR30040:SF2">
    <property type="entry name" value="FAD:PROTEIN FMN TRANSFERASE"/>
    <property type="match status" value="1"/>
</dbReference>
<keyword evidence="6 10" id="KW-0274">FAD</keyword>
<evidence type="ECO:0000256" key="8">
    <source>
        <dbReference type="ARBA" id="ARBA00031306"/>
    </source>
</evidence>
<evidence type="ECO:0000256" key="12">
    <source>
        <dbReference type="SAM" id="SignalP"/>
    </source>
</evidence>
<accession>A0A9X1MH33</accession>
<comment type="cofactor">
    <cofactor evidence="11">
        <name>Mg(2+)</name>
        <dbReference type="ChEBI" id="CHEBI:18420"/>
    </cofactor>
    <cofactor evidence="11">
        <name>Mn(2+)</name>
        <dbReference type="ChEBI" id="CHEBI:29035"/>
    </cofactor>
    <text evidence="11">Magnesium. Can also use manganese.</text>
</comment>
<protein>
    <recommendedName>
        <fullName evidence="2 10">FAD:protein FMN transferase</fullName>
        <ecNumber evidence="1 10">2.7.1.180</ecNumber>
    </recommendedName>
    <alternativeName>
        <fullName evidence="8 10">Flavin transferase</fullName>
    </alternativeName>
</protein>
<dbReference type="InterPro" id="IPR024932">
    <property type="entry name" value="ApbE"/>
</dbReference>
<evidence type="ECO:0000256" key="6">
    <source>
        <dbReference type="ARBA" id="ARBA00022827"/>
    </source>
</evidence>
<comment type="caution">
    <text evidence="13">The sequence shown here is derived from an EMBL/GenBank/DDBJ whole genome shotgun (WGS) entry which is preliminary data.</text>
</comment>